<proteinExistence type="predicted"/>
<comment type="caution">
    <text evidence="2">The sequence shown here is derived from an EMBL/GenBank/DDBJ whole genome shotgun (WGS) entry which is preliminary data.</text>
</comment>
<sequence length="839" mass="91641">MASGVPDIVTARSVEFGNMSPATCTWAPVDLSRDKAKRASPPGSYRHLSKASLSNHRDPFKRQGSELFFCGFTADNLCKAAGSAGDTPGLTTEPCLLVMPALNYHVLPVDYADLYPKLELPRSPVNFQLHFLGLSLQSGNDCSKTSSLATPVVCLGLALSRTGAAEFQTRLLPPGSINISQERCTSLANLSGTCPHQTPALEQEGDHGPGLVHAGGNVRLLTAQANPGPWDSARQGGRQAPCWAGLPAAGRPARPTAAFAQSTALPLKLEPWELVWTGEKKQRLLHHHYEMETKRAGSDRKTAGQHPPSDLGTLDENAQNPTSRALQLRGVNRYLSRSVHCLNKEVLQEGTFGSSSRVTTEQAIQRGDEGSIERDRERVSGDGLIDRREEPSQTGLDFPPKKVKNEFPSPVRTAGHVTRPKPKLPFSCHRRLTHKHRNSSPWATKQKYAGITGVKMLAMPKIGTKPYTGSIRATENSSYPEVQVQVGESPFAQYWVDTSGYSALAIMGMGQRSHRRLCKADVIVVVESNKVSPQPPLLQFPQPLLIRLLLQTLHQLPCPSLDTLQHLNIPLVVRGPKLNTGFEVRPHQCRVQGHDHFPSPAGHTISDTSQDAIGFLGHLGTLLAHIQVAVNQHPQVLFCQAAFQPLFPKPVALHGVAVAQAKQSQFPQPLLKTCAPDPSPASLPFSGHAPAPQCPSCSEGPKTEHSIRVRRLEVHKKLGGDTARTADPNWPKGYSIPYDVMLNKKLGGLAGRARPLLRNWLGISQQVNENQGLNPQLYILQNPALQDYAKKTSNTTDWRKAKRAAAARRQLSNSCLGFCLSTEPRRTTLQRTKWSRLST</sequence>
<feature type="region of interest" description="Disordered" evidence="1">
    <location>
        <begin position="292"/>
        <end position="321"/>
    </location>
</feature>
<evidence type="ECO:0000313" key="3">
    <source>
        <dbReference type="Proteomes" id="UP001333110"/>
    </source>
</evidence>
<feature type="compositionally biased region" description="Basic and acidic residues" evidence="1">
    <location>
        <begin position="366"/>
        <end position="391"/>
    </location>
</feature>
<accession>A0AAN7NML6</accession>
<dbReference type="EMBL" id="JAUNZN010000002">
    <property type="protein sequence ID" value="KAK4828177.1"/>
    <property type="molecule type" value="Genomic_DNA"/>
</dbReference>
<feature type="region of interest" description="Disordered" evidence="1">
    <location>
        <begin position="681"/>
        <end position="702"/>
    </location>
</feature>
<feature type="non-terminal residue" evidence="2">
    <location>
        <position position="839"/>
    </location>
</feature>
<dbReference type="AlphaFoldDB" id="A0AAN7NML6"/>
<feature type="compositionally biased region" description="Basic and acidic residues" evidence="1">
    <location>
        <begin position="292"/>
        <end position="302"/>
    </location>
</feature>
<reference evidence="2 3" key="1">
    <citation type="journal article" date="2023" name="J. Hered.">
        <title>Chromosome-level genome of the wood stork (Mycteria americana) provides insight into avian chromosome evolution.</title>
        <authorList>
            <person name="Flamio R. Jr."/>
            <person name="Ramstad K.M."/>
        </authorList>
    </citation>
    <scope>NUCLEOTIDE SEQUENCE [LARGE SCALE GENOMIC DNA]</scope>
    <source>
        <strain evidence="2">JAX WOST 10</strain>
    </source>
</reference>
<gene>
    <name evidence="2" type="ORF">QYF61_024426</name>
</gene>
<dbReference type="Proteomes" id="UP001333110">
    <property type="component" value="Unassembled WGS sequence"/>
</dbReference>
<keyword evidence="3" id="KW-1185">Reference proteome</keyword>
<protein>
    <submittedName>
        <fullName evidence="2">Uncharacterized protein</fullName>
    </submittedName>
</protein>
<organism evidence="2 3">
    <name type="scientific">Mycteria americana</name>
    <name type="common">Wood stork</name>
    <dbReference type="NCBI Taxonomy" id="33587"/>
    <lineage>
        <taxon>Eukaryota</taxon>
        <taxon>Metazoa</taxon>
        <taxon>Chordata</taxon>
        <taxon>Craniata</taxon>
        <taxon>Vertebrata</taxon>
        <taxon>Euteleostomi</taxon>
        <taxon>Archelosauria</taxon>
        <taxon>Archosauria</taxon>
        <taxon>Dinosauria</taxon>
        <taxon>Saurischia</taxon>
        <taxon>Theropoda</taxon>
        <taxon>Coelurosauria</taxon>
        <taxon>Aves</taxon>
        <taxon>Neognathae</taxon>
        <taxon>Neoaves</taxon>
        <taxon>Aequornithes</taxon>
        <taxon>Ciconiiformes</taxon>
        <taxon>Ciconiidae</taxon>
        <taxon>Mycteria</taxon>
    </lineage>
</organism>
<feature type="region of interest" description="Disordered" evidence="1">
    <location>
        <begin position="358"/>
        <end position="426"/>
    </location>
</feature>
<name>A0AAN7NML6_MYCAM</name>
<evidence type="ECO:0000256" key="1">
    <source>
        <dbReference type="SAM" id="MobiDB-lite"/>
    </source>
</evidence>
<evidence type="ECO:0000313" key="2">
    <source>
        <dbReference type="EMBL" id="KAK4828177.1"/>
    </source>
</evidence>